<dbReference type="NCBIfam" id="TIGR00621">
    <property type="entry name" value="ssb"/>
    <property type="match status" value="1"/>
</dbReference>
<dbReference type="PANTHER" id="PTHR10302">
    <property type="entry name" value="SINGLE-STRANDED DNA-BINDING PROTEIN"/>
    <property type="match status" value="1"/>
</dbReference>
<accession>A0A2T9XY46</accession>
<dbReference type="InterPro" id="IPR012340">
    <property type="entry name" value="NA-bd_OB-fold"/>
</dbReference>
<dbReference type="Gene3D" id="2.40.50.140">
    <property type="entry name" value="Nucleic acid-binding proteins"/>
    <property type="match status" value="1"/>
</dbReference>
<dbReference type="STRING" id="61424.A0A2T9XY46"/>
<dbReference type="Pfam" id="PF00436">
    <property type="entry name" value="SSB"/>
    <property type="match status" value="1"/>
</dbReference>
<dbReference type="PROSITE" id="PS50935">
    <property type="entry name" value="SSB"/>
    <property type="match status" value="1"/>
</dbReference>
<name>A0A2T9XY46_9FUNG</name>
<evidence type="ECO:0000313" key="3">
    <source>
        <dbReference type="EMBL" id="PVU85026.1"/>
    </source>
</evidence>
<keyword evidence="4" id="KW-1185">Reference proteome</keyword>
<dbReference type="GO" id="GO:0009295">
    <property type="term" value="C:nucleoid"/>
    <property type="evidence" value="ECO:0007669"/>
    <property type="project" value="TreeGrafter"/>
</dbReference>
<dbReference type="HAMAP" id="MF_00984">
    <property type="entry name" value="SSB"/>
    <property type="match status" value="1"/>
</dbReference>
<dbReference type="OrthoDB" id="1078367at2759"/>
<dbReference type="CDD" id="cd04496">
    <property type="entry name" value="SSB_OBF"/>
    <property type="match status" value="1"/>
</dbReference>
<dbReference type="Proteomes" id="UP000245699">
    <property type="component" value="Unassembled WGS sequence"/>
</dbReference>
<evidence type="ECO:0000256" key="1">
    <source>
        <dbReference type="ARBA" id="ARBA00023125"/>
    </source>
</evidence>
<organism evidence="3 4">
    <name type="scientific">Furculomyces boomerangus</name>
    <dbReference type="NCBI Taxonomy" id="61424"/>
    <lineage>
        <taxon>Eukaryota</taxon>
        <taxon>Fungi</taxon>
        <taxon>Fungi incertae sedis</taxon>
        <taxon>Zoopagomycota</taxon>
        <taxon>Kickxellomycotina</taxon>
        <taxon>Harpellomycetes</taxon>
        <taxon>Harpellales</taxon>
        <taxon>Harpellaceae</taxon>
        <taxon>Furculomyces</taxon>
    </lineage>
</organism>
<dbReference type="PANTHER" id="PTHR10302:SF0">
    <property type="entry name" value="SINGLE-STRANDED DNA-BINDING PROTEIN, MITOCHONDRIAL"/>
    <property type="match status" value="1"/>
</dbReference>
<reference evidence="3 4" key="1">
    <citation type="journal article" date="2018" name="MBio">
        <title>Comparative Genomics Reveals the Core Gene Toolbox for the Fungus-Insect Symbiosis.</title>
        <authorList>
            <person name="Wang Y."/>
            <person name="Stata M."/>
            <person name="Wang W."/>
            <person name="Stajich J.E."/>
            <person name="White M.M."/>
            <person name="Moncalvo J.M."/>
        </authorList>
    </citation>
    <scope>NUCLEOTIDE SEQUENCE [LARGE SCALE GENOMIC DNA]</scope>
    <source>
        <strain evidence="3 4">AUS-77-4</strain>
    </source>
</reference>
<gene>
    <name evidence="3" type="ORF">BB559_007240</name>
</gene>
<evidence type="ECO:0000256" key="2">
    <source>
        <dbReference type="PROSITE-ProRule" id="PRU00252"/>
    </source>
</evidence>
<protein>
    <recommendedName>
        <fullName evidence="5">Single-stranded DNA-binding protein</fullName>
    </recommendedName>
</protein>
<dbReference type="GO" id="GO:0006260">
    <property type="term" value="P:DNA replication"/>
    <property type="evidence" value="ECO:0007669"/>
    <property type="project" value="InterPro"/>
</dbReference>
<keyword evidence="1 2" id="KW-0238">DNA-binding</keyword>
<comment type="caution">
    <text evidence="3">The sequence shown here is derived from an EMBL/GenBank/DDBJ whole genome shotgun (WGS) entry which is preliminary data.</text>
</comment>
<evidence type="ECO:0000313" key="4">
    <source>
        <dbReference type="Proteomes" id="UP000245699"/>
    </source>
</evidence>
<dbReference type="InterPro" id="IPR000424">
    <property type="entry name" value="Primosome_PriB/ssb"/>
</dbReference>
<dbReference type="AlphaFoldDB" id="A0A2T9XY46"/>
<sequence length="151" mass="16905">MFSRSLVQNLARSTRNPLSLLGQVRKVTSLNKVILIGNVGRDPDVRVFGDNKKVASFSLATSYSYKDAEGNILQKTNWHQVSAFSKLAELIEKIVSKGALVYIEGRIDYKQYTNKEGVEVNTTEIVADQLRMFKYPKNQDSVEGASDSVEE</sequence>
<dbReference type="EMBL" id="MBFT01001171">
    <property type="protein sequence ID" value="PVU85026.1"/>
    <property type="molecule type" value="Genomic_DNA"/>
</dbReference>
<proteinExistence type="inferred from homology"/>
<dbReference type="SUPFAM" id="SSF50249">
    <property type="entry name" value="Nucleic acid-binding proteins"/>
    <property type="match status" value="1"/>
</dbReference>
<dbReference type="InterPro" id="IPR011344">
    <property type="entry name" value="ssDNA-bd"/>
</dbReference>
<evidence type="ECO:0008006" key="5">
    <source>
        <dbReference type="Google" id="ProtNLM"/>
    </source>
</evidence>
<dbReference type="GO" id="GO:0003697">
    <property type="term" value="F:single-stranded DNA binding"/>
    <property type="evidence" value="ECO:0007669"/>
    <property type="project" value="InterPro"/>
</dbReference>